<protein>
    <recommendedName>
        <fullName evidence="1">DUF3786 domain-containing protein</fullName>
    </recommendedName>
</protein>
<dbReference type="STRING" id="1121393.SAMN02745216_03998"/>
<feature type="domain" description="DUF3786" evidence="1">
    <location>
        <begin position="2"/>
        <end position="73"/>
    </location>
</feature>
<dbReference type="Pfam" id="PF12654">
    <property type="entry name" value="DUF3786"/>
    <property type="match status" value="1"/>
</dbReference>
<gene>
    <name evidence="2" type="ORF">SAMN02745216_03998</name>
</gene>
<name>A0A1M6UX76_9BACT</name>
<dbReference type="Proteomes" id="UP000183994">
    <property type="component" value="Unassembled WGS sequence"/>
</dbReference>
<proteinExistence type="predicted"/>
<organism evidence="2 3">
    <name type="scientific">Desulfatibacillum alkenivorans DSM 16219</name>
    <dbReference type="NCBI Taxonomy" id="1121393"/>
    <lineage>
        <taxon>Bacteria</taxon>
        <taxon>Pseudomonadati</taxon>
        <taxon>Thermodesulfobacteriota</taxon>
        <taxon>Desulfobacteria</taxon>
        <taxon>Desulfobacterales</taxon>
        <taxon>Desulfatibacillaceae</taxon>
        <taxon>Desulfatibacillum</taxon>
    </lineage>
</organism>
<dbReference type="EMBL" id="FQZU01000032">
    <property type="protein sequence ID" value="SHK73784.1"/>
    <property type="molecule type" value="Genomic_DNA"/>
</dbReference>
<dbReference type="InterPro" id="IPR024264">
    <property type="entry name" value="DUF3786"/>
</dbReference>
<reference evidence="3" key="1">
    <citation type="submission" date="2016-11" db="EMBL/GenBank/DDBJ databases">
        <authorList>
            <person name="Varghese N."/>
            <person name="Submissions S."/>
        </authorList>
    </citation>
    <scope>NUCLEOTIDE SEQUENCE [LARGE SCALE GENOMIC DNA]</scope>
    <source>
        <strain evidence="3">DSM 16219</strain>
    </source>
</reference>
<dbReference type="AlphaFoldDB" id="A0A1M6UX76"/>
<evidence type="ECO:0000259" key="1">
    <source>
        <dbReference type="Pfam" id="PF12654"/>
    </source>
</evidence>
<sequence>MAAAKFLGGRREGEAGMGGLSLVFETLPHILVQIVFYDRDEEFPARAIVLFDANATKLIDFESLAVLATIFIRDLVNR</sequence>
<keyword evidence="3" id="KW-1185">Reference proteome</keyword>
<accession>A0A1M6UX76</accession>
<evidence type="ECO:0000313" key="3">
    <source>
        <dbReference type="Proteomes" id="UP000183994"/>
    </source>
</evidence>
<evidence type="ECO:0000313" key="2">
    <source>
        <dbReference type="EMBL" id="SHK73784.1"/>
    </source>
</evidence>